<dbReference type="CDD" id="cd06261">
    <property type="entry name" value="TM_PBP2"/>
    <property type="match status" value="1"/>
</dbReference>
<dbReference type="Proteomes" id="UP000239494">
    <property type="component" value="Unassembled WGS sequence"/>
</dbReference>
<evidence type="ECO:0000256" key="4">
    <source>
        <dbReference type="ARBA" id="ARBA00022692"/>
    </source>
</evidence>
<feature type="domain" description="ABC transmembrane type-1" evidence="9">
    <location>
        <begin position="100"/>
        <end position="313"/>
    </location>
</feature>
<keyword evidence="2 7" id="KW-0813">Transport</keyword>
<feature type="region of interest" description="Disordered" evidence="8">
    <location>
        <begin position="1"/>
        <end position="31"/>
    </location>
</feature>
<comment type="caution">
    <text evidence="10">The sequence shown here is derived from an EMBL/GenBank/DDBJ whole genome shotgun (WGS) entry which is preliminary data.</text>
</comment>
<dbReference type="Pfam" id="PF00528">
    <property type="entry name" value="BPD_transp_1"/>
    <property type="match status" value="1"/>
</dbReference>
<protein>
    <submittedName>
        <fullName evidence="10">Carbohydrate ABC transporter membrane protein 1 (CUT1 family)</fullName>
    </submittedName>
</protein>
<dbReference type="Gene3D" id="1.10.3720.10">
    <property type="entry name" value="MetI-like"/>
    <property type="match status" value="1"/>
</dbReference>
<keyword evidence="5 7" id="KW-1133">Transmembrane helix</keyword>
<gene>
    <name evidence="10" type="ORF">CLV43_12442</name>
</gene>
<keyword evidence="11" id="KW-1185">Reference proteome</keyword>
<dbReference type="InterPro" id="IPR051393">
    <property type="entry name" value="ABC_transporter_permease"/>
</dbReference>
<keyword evidence="4 7" id="KW-0812">Transmembrane</keyword>
<evidence type="ECO:0000256" key="2">
    <source>
        <dbReference type="ARBA" id="ARBA00022448"/>
    </source>
</evidence>
<dbReference type="GO" id="GO:0005886">
    <property type="term" value="C:plasma membrane"/>
    <property type="evidence" value="ECO:0007669"/>
    <property type="project" value="UniProtKB-SubCell"/>
</dbReference>
<proteinExistence type="inferred from homology"/>
<comment type="subcellular location">
    <subcellularLocation>
        <location evidence="1 7">Cell membrane</location>
        <topology evidence="1 7">Multi-pass membrane protein</topology>
    </subcellularLocation>
</comment>
<evidence type="ECO:0000256" key="1">
    <source>
        <dbReference type="ARBA" id="ARBA00004651"/>
    </source>
</evidence>
<feature type="compositionally biased region" description="Basic and acidic residues" evidence="8">
    <location>
        <begin position="1"/>
        <end position="12"/>
    </location>
</feature>
<feature type="transmembrane region" description="Helical" evidence="7">
    <location>
        <begin position="235"/>
        <end position="254"/>
    </location>
</feature>
<evidence type="ECO:0000313" key="11">
    <source>
        <dbReference type="Proteomes" id="UP000239494"/>
    </source>
</evidence>
<evidence type="ECO:0000256" key="8">
    <source>
        <dbReference type="SAM" id="MobiDB-lite"/>
    </source>
</evidence>
<dbReference type="EMBL" id="PVTF01000024">
    <property type="protein sequence ID" value="PRY30310.1"/>
    <property type="molecule type" value="Genomic_DNA"/>
</dbReference>
<evidence type="ECO:0000256" key="5">
    <source>
        <dbReference type="ARBA" id="ARBA00022989"/>
    </source>
</evidence>
<dbReference type="GO" id="GO:0055085">
    <property type="term" value="P:transmembrane transport"/>
    <property type="evidence" value="ECO:0007669"/>
    <property type="project" value="InterPro"/>
</dbReference>
<evidence type="ECO:0000256" key="6">
    <source>
        <dbReference type="ARBA" id="ARBA00023136"/>
    </source>
</evidence>
<feature type="transmembrane region" description="Helical" evidence="7">
    <location>
        <begin position="187"/>
        <end position="214"/>
    </location>
</feature>
<keyword evidence="6 7" id="KW-0472">Membrane</keyword>
<comment type="similarity">
    <text evidence="7">Belongs to the binding-protein-dependent transport system permease family.</text>
</comment>
<keyword evidence="3" id="KW-1003">Cell membrane</keyword>
<evidence type="ECO:0000259" key="9">
    <source>
        <dbReference type="PROSITE" id="PS50928"/>
    </source>
</evidence>
<feature type="transmembrane region" description="Helical" evidence="7">
    <location>
        <begin position="104"/>
        <end position="125"/>
    </location>
</feature>
<feature type="transmembrane region" description="Helical" evidence="7">
    <location>
        <begin position="41"/>
        <end position="60"/>
    </location>
</feature>
<accession>A0A2T0SA65</accession>
<dbReference type="SUPFAM" id="SSF161098">
    <property type="entry name" value="MetI-like"/>
    <property type="match status" value="1"/>
</dbReference>
<organism evidence="10 11">
    <name type="scientific">Umezawaea tangerina</name>
    <dbReference type="NCBI Taxonomy" id="84725"/>
    <lineage>
        <taxon>Bacteria</taxon>
        <taxon>Bacillati</taxon>
        <taxon>Actinomycetota</taxon>
        <taxon>Actinomycetes</taxon>
        <taxon>Pseudonocardiales</taxon>
        <taxon>Pseudonocardiaceae</taxon>
        <taxon>Umezawaea</taxon>
    </lineage>
</organism>
<dbReference type="PROSITE" id="PS50928">
    <property type="entry name" value="ABC_TM1"/>
    <property type="match status" value="1"/>
</dbReference>
<evidence type="ECO:0000256" key="3">
    <source>
        <dbReference type="ARBA" id="ARBA00022475"/>
    </source>
</evidence>
<sequence>MTVSDTVHDTRDVGPAASGGGAVGSHPVRRRHRRRLTGSTFTPWLFLLPALLIFAVFKYLPMAEGVRLSLYRVRPFLGDLWVGLDNYARILGDERFRAAIGHTLVLAVGQTLGSMVIGFALALLLEGHAKSLWFVRSAVFLPVVAATAVIGEIWRLLFFPAPEGFVNSALSLVGLGPWTFLDSPDTSLASVVFVGIWKGAPYDMVLILAGLAGIDRRQYEASAIDGASTAQRVRHITLPALRPVITILLTLASIRGLRVFTEVYVLTGGGPAGSTDVWMTRVFTVAFERDEIGVASAGSVLLFLVTFALTVVVQVHRRRKEAG</sequence>
<dbReference type="PANTHER" id="PTHR30193">
    <property type="entry name" value="ABC TRANSPORTER PERMEASE PROTEIN"/>
    <property type="match status" value="1"/>
</dbReference>
<feature type="transmembrane region" description="Helical" evidence="7">
    <location>
        <begin position="292"/>
        <end position="313"/>
    </location>
</feature>
<evidence type="ECO:0000313" key="10">
    <source>
        <dbReference type="EMBL" id="PRY30310.1"/>
    </source>
</evidence>
<dbReference type="InterPro" id="IPR035906">
    <property type="entry name" value="MetI-like_sf"/>
</dbReference>
<evidence type="ECO:0000256" key="7">
    <source>
        <dbReference type="RuleBase" id="RU363032"/>
    </source>
</evidence>
<dbReference type="PANTHER" id="PTHR30193:SF37">
    <property type="entry name" value="INNER MEMBRANE ABC TRANSPORTER PERMEASE PROTEIN YCJO"/>
    <property type="match status" value="1"/>
</dbReference>
<feature type="transmembrane region" description="Helical" evidence="7">
    <location>
        <begin position="137"/>
        <end position="157"/>
    </location>
</feature>
<dbReference type="AlphaFoldDB" id="A0A2T0SA65"/>
<name>A0A2T0SA65_9PSEU</name>
<reference evidence="10 11" key="1">
    <citation type="submission" date="2018-03" db="EMBL/GenBank/DDBJ databases">
        <title>Genomic Encyclopedia of Archaeal and Bacterial Type Strains, Phase II (KMG-II): from individual species to whole genera.</title>
        <authorList>
            <person name="Goeker M."/>
        </authorList>
    </citation>
    <scope>NUCLEOTIDE SEQUENCE [LARGE SCALE GENOMIC DNA]</scope>
    <source>
        <strain evidence="10 11">DSM 44720</strain>
    </source>
</reference>
<dbReference type="InterPro" id="IPR000515">
    <property type="entry name" value="MetI-like"/>
</dbReference>